<evidence type="ECO:0000313" key="7">
    <source>
        <dbReference type="EMBL" id="KAI7749321.1"/>
    </source>
</evidence>
<dbReference type="EMBL" id="JAMZMK010006388">
    <property type="protein sequence ID" value="KAI7749321.1"/>
    <property type="molecule type" value="Genomic_DNA"/>
</dbReference>
<dbReference type="InterPro" id="IPR005801">
    <property type="entry name" value="ADC_synthase"/>
</dbReference>
<comment type="similarity">
    <text evidence="2">Belongs to the isochorismate synthase family.</text>
</comment>
<dbReference type="InterPro" id="IPR015890">
    <property type="entry name" value="Chorismate_C"/>
</dbReference>
<accession>A0AAD5GQX4</accession>
<evidence type="ECO:0000256" key="5">
    <source>
        <dbReference type="ARBA" id="ARBA00023235"/>
    </source>
</evidence>
<feature type="non-terminal residue" evidence="7">
    <location>
        <position position="536"/>
    </location>
</feature>
<name>A0AAD5GQX4_AMBAR</name>
<dbReference type="EC" id="5.4.4.2" evidence="3"/>
<proteinExistence type="inferred from homology"/>
<evidence type="ECO:0000256" key="2">
    <source>
        <dbReference type="ARBA" id="ARBA00005297"/>
    </source>
</evidence>
<evidence type="ECO:0000313" key="8">
    <source>
        <dbReference type="Proteomes" id="UP001206925"/>
    </source>
</evidence>
<dbReference type="AlphaFoldDB" id="A0AAD5GQX4"/>
<dbReference type="SUPFAM" id="SSF56322">
    <property type="entry name" value="ADC synthase"/>
    <property type="match status" value="1"/>
</dbReference>
<gene>
    <name evidence="7" type="ORF">M8C21_023656</name>
</gene>
<dbReference type="PANTHER" id="PTHR47253:SF4">
    <property type="entry name" value="ISOCHORISMATE SYNTHASE 2, CHLOROPLASTIC"/>
    <property type="match status" value="1"/>
</dbReference>
<dbReference type="InterPro" id="IPR044250">
    <property type="entry name" value="MenF-like"/>
</dbReference>
<comment type="catalytic activity">
    <reaction evidence="1">
        <text>chorismate = isochorismate</text>
        <dbReference type="Rhea" id="RHEA:18985"/>
        <dbReference type="ChEBI" id="CHEBI:29748"/>
        <dbReference type="ChEBI" id="CHEBI:29780"/>
        <dbReference type="EC" id="5.4.4.2"/>
    </reaction>
</comment>
<dbReference type="Pfam" id="PF00425">
    <property type="entry name" value="Chorismate_bind"/>
    <property type="match status" value="1"/>
</dbReference>
<evidence type="ECO:0000259" key="6">
    <source>
        <dbReference type="Pfam" id="PF00425"/>
    </source>
</evidence>
<organism evidence="7 8">
    <name type="scientific">Ambrosia artemisiifolia</name>
    <name type="common">Common ragweed</name>
    <dbReference type="NCBI Taxonomy" id="4212"/>
    <lineage>
        <taxon>Eukaryota</taxon>
        <taxon>Viridiplantae</taxon>
        <taxon>Streptophyta</taxon>
        <taxon>Embryophyta</taxon>
        <taxon>Tracheophyta</taxon>
        <taxon>Spermatophyta</taxon>
        <taxon>Magnoliopsida</taxon>
        <taxon>eudicotyledons</taxon>
        <taxon>Gunneridae</taxon>
        <taxon>Pentapetalae</taxon>
        <taxon>asterids</taxon>
        <taxon>campanulids</taxon>
        <taxon>Asterales</taxon>
        <taxon>Asteraceae</taxon>
        <taxon>Asteroideae</taxon>
        <taxon>Heliantheae alliance</taxon>
        <taxon>Heliantheae</taxon>
        <taxon>Ambrosia</taxon>
    </lineage>
</organism>
<protein>
    <recommendedName>
        <fullName evidence="3">isochorismate synthase</fullName>
        <ecNumber evidence="3">5.4.4.2</ecNumber>
    </recommendedName>
</protein>
<dbReference type="GO" id="GO:0009536">
    <property type="term" value="C:plastid"/>
    <property type="evidence" value="ECO:0007669"/>
    <property type="project" value="TreeGrafter"/>
</dbReference>
<evidence type="ECO:0000256" key="3">
    <source>
        <dbReference type="ARBA" id="ARBA00012824"/>
    </source>
</evidence>
<dbReference type="Proteomes" id="UP001206925">
    <property type="component" value="Unassembled WGS sequence"/>
</dbReference>
<dbReference type="NCBIfam" id="TIGR00543">
    <property type="entry name" value="isochor_syn"/>
    <property type="match status" value="1"/>
</dbReference>
<sequence>GFPPATWNSSTLLRTPILTIINLAHCKTLLNHFPLAMAVISTRHCIAHFMEPDLTKSNILDATRSTVYTPTQRYNHFCSLSMNGCQSRDPRTPVVMTETRTFPFVSTPAMAMERLNSAVTELGFDPPVVGSGIIRLEVPIEQQIEAIDWLHGQQHFQHLPRCDVYITCPLIRAYGAIRFDALANMSSEWEAFGSFFFMIPQVEFNEFEGSSMLVTTIAWDESLSWTFGKAVDALQTTLSQVSSSIVKLRKEVPNTSILSSNNVPSKKLWDFGVNRALKIINKNNSPLIKVVLARSSIIRTSPDIDPLTWLATLQVESENAYQFCLQPPDAPSFIGNTPEQLFHRNRFDIYSEAMAGTRARGDSKALDLQIALDLLYSTKDDKEFSIVRECIRSKLEAVCTTILVEPEKTIRKLSRVQHLYARLRGRLRSEDDEFDILSSLHPTPAVCGFPTEEARVLIAETENFDRGMYAGPVGWFGGGESEFAVGIRSALVQKGIGALIYAGTGIVEGSNSSQEWDELELKTSQFTKLMNWSALS</sequence>
<reference evidence="7" key="1">
    <citation type="submission" date="2022-06" db="EMBL/GenBank/DDBJ databases">
        <title>Uncovering the hologenomic basis of an extraordinary plant invasion.</title>
        <authorList>
            <person name="Bieker V.C."/>
            <person name="Martin M.D."/>
            <person name="Gilbert T."/>
            <person name="Hodgins K."/>
            <person name="Battlay P."/>
            <person name="Petersen B."/>
            <person name="Wilson J."/>
        </authorList>
    </citation>
    <scope>NUCLEOTIDE SEQUENCE</scope>
    <source>
        <strain evidence="7">AA19_3_7</strain>
        <tissue evidence="7">Leaf</tissue>
    </source>
</reference>
<feature type="domain" description="Chorismate-utilising enzyme C-terminal" evidence="6">
    <location>
        <begin position="269"/>
        <end position="522"/>
    </location>
</feature>
<dbReference type="PANTHER" id="PTHR47253">
    <property type="match status" value="1"/>
</dbReference>
<keyword evidence="4" id="KW-0460">Magnesium</keyword>
<dbReference type="GO" id="GO:0008909">
    <property type="term" value="F:isochorismate synthase activity"/>
    <property type="evidence" value="ECO:0007669"/>
    <property type="project" value="UniProtKB-EC"/>
</dbReference>
<dbReference type="Gene3D" id="3.60.120.10">
    <property type="entry name" value="Anthranilate synthase"/>
    <property type="match status" value="1"/>
</dbReference>
<dbReference type="InterPro" id="IPR004561">
    <property type="entry name" value="IsoChor_synthase"/>
</dbReference>
<evidence type="ECO:0000256" key="1">
    <source>
        <dbReference type="ARBA" id="ARBA00000799"/>
    </source>
</evidence>
<keyword evidence="8" id="KW-1185">Reference proteome</keyword>
<keyword evidence="5" id="KW-0413">Isomerase</keyword>
<dbReference type="GO" id="GO:0042372">
    <property type="term" value="P:phylloquinone biosynthetic process"/>
    <property type="evidence" value="ECO:0007669"/>
    <property type="project" value="TreeGrafter"/>
</dbReference>
<comment type="caution">
    <text evidence="7">The sequence shown here is derived from an EMBL/GenBank/DDBJ whole genome shotgun (WGS) entry which is preliminary data.</text>
</comment>
<evidence type="ECO:0000256" key="4">
    <source>
        <dbReference type="ARBA" id="ARBA00022842"/>
    </source>
</evidence>